<proteinExistence type="predicted"/>
<evidence type="ECO:0000313" key="1">
    <source>
        <dbReference type="EMBL" id="KAJ9104746.1"/>
    </source>
</evidence>
<name>A0ACC2W122_9TREE</name>
<dbReference type="Proteomes" id="UP001241377">
    <property type="component" value="Unassembled WGS sequence"/>
</dbReference>
<comment type="caution">
    <text evidence="1">The sequence shown here is derived from an EMBL/GenBank/DDBJ whole genome shotgun (WGS) entry which is preliminary data.</text>
</comment>
<keyword evidence="2" id="KW-1185">Reference proteome</keyword>
<organism evidence="1 2">
    <name type="scientific">Naganishia cerealis</name>
    <dbReference type="NCBI Taxonomy" id="610337"/>
    <lineage>
        <taxon>Eukaryota</taxon>
        <taxon>Fungi</taxon>
        <taxon>Dikarya</taxon>
        <taxon>Basidiomycota</taxon>
        <taxon>Agaricomycotina</taxon>
        <taxon>Tremellomycetes</taxon>
        <taxon>Filobasidiales</taxon>
        <taxon>Filobasidiaceae</taxon>
        <taxon>Naganishia</taxon>
    </lineage>
</organism>
<sequence>MRPSISTLAVVLLTGSFSSLCHASEIQIQADTELQRKPNIVLILTDDQDVGTLQRRFLPNIFDKLVDHGVSYDNFFAPVSVCCPSRVSLLRAQYAHNHNVTFVSRPWGGWEIFNEYNYVNHTLADFVQNAGYSTWYTGKLMNGHTVDNCERLPVSGFNSSDFLVDPYTYDYWNPAFSRDNGPAILHPNTYSTDLVKEKALKYLQQASRSDQPFFLTVAPIGPHSWITSNGREPDLNHPHMEIPAAAPRHATLFPTEQIPRTDSFNPDRAGGVSWVKHLPQANATVEAYWDEFYRGRLRALQAIDELVDAVVDQLDKIEQLDNTYIFYTSDNGYAIGSHRRQPGKTLGYEEDIHVPLIVRGPGVPLGLRDDVSSWGMVDLSKTIMKLTGAQADYVDDGRQIDLHQEKATMGDLVDTRSEITPLTSNAKHAISEYWVLGAEEGVFAAYRTVRVHHETEIKGYGPLTYSYSVWCTGERELYNLKKDPHQINNLLASLNSVGRFAPFDTLDGEDRPLIDGELQRILHRLDALMLVLKTCQGTICADPYSELLPPRYQQSDHATGFAALLDRDLDKYFARLPKVHFKECALGYHRALEQPEWDSRWATKWSSSSSSSSSSPEQSHLQVVLQSENWEA</sequence>
<evidence type="ECO:0000313" key="2">
    <source>
        <dbReference type="Proteomes" id="UP001241377"/>
    </source>
</evidence>
<reference evidence="1" key="1">
    <citation type="submission" date="2023-04" db="EMBL/GenBank/DDBJ databases">
        <title>Draft Genome sequencing of Naganishia species isolated from polar environments using Oxford Nanopore Technology.</title>
        <authorList>
            <person name="Leo P."/>
            <person name="Venkateswaran K."/>
        </authorList>
    </citation>
    <scope>NUCLEOTIDE SEQUENCE</scope>
    <source>
        <strain evidence="1">MNA-CCFEE 5261</strain>
    </source>
</reference>
<gene>
    <name evidence="1" type="ORF">QFC19_003887</name>
</gene>
<accession>A0ACC2W122</accession>
<protein>
    <submittedName>
        <fullName evidence="1">Uncharacterized protein</fullName>
    </submittedName>
</protein>
<dbReference type="EMBL" id="JASBWR010000039">
    <property type="protein sequence ID" value="KAJ9104746.1"/>
    <property type="molecule type" value="Genomic_DNA"/>
</dbReference>